<dbReference type="EMBL" id="JAATJH010000016">
    <property type="protein sequence ID" value="NJC28518.1"/>
    <property type="molecule type" value="Genomic_DNA"/>
</dbReference>
<sequence length="260" mass="29534">MKLKYNLSGELGRLETLATEKDVPFFAGVTKDHTSTVSVLIDSNLDRFIQLVARLNIDSICYASNILSVNDIAGQEHSGGKLEDSLERRRNNLIAKVGQITNFIAGCISNGIVYECFLEDLNLSLEVEEFNFDYDEYIIAHEMNSKHKITEKERNKIAEQVASDVRFLIYSTRYDKASNLVKEIIKENGFGEDQYLWEDSTDIYSMAQYEYGVKHKSSIEDELRATILSLASAGYSKKAITSKLDLTKGLLDKYYTYKLP</sequence>
<dbReference type="Proteomes" id="UP000770785">
    <property type="component" value="Unassembled WGS sequence"/>
</dbReference>
<accession>A0ABX0XID1</accession>
<protein>
    <submittedName>
        <fullName evidence="1">Uncharacterized protein</fullName>
    </submittedName>
</protein>
<proteinExistence type="predicted"/>
<gene>
    <name evidence="1" type="ORF">GGR27_004043</name>
</gene>
<comment type="caution">
    <text evidence="1">The sequence shown here is derived from an EMBL/GenBank/DDBJ whole genome shotgun (WGS) entry which is preliminary data.</text>
</comment>
<keyword evidence="2" id="KW-1185">Reference proteome</keyword>
<dbReference type="RefSeq" id="WP_168040616.1">
    <property type="nucleotide sequence ID" value="NZ_JAATJH010000016.1"/>
</dbReference>
<reference evidence="1 2" key="1">
    <citation type="submission" date="2020-03" db="EMBL/GenBank/DDBJ databases">
        <title>Genomic Encyclopedia of Type Strains, Phase IV (KMG-IV): sequencing the most valuable type-strain genomes for metagenomic binning, comparative biology and taxonomic classification.</title>
        <authorList>
            <person name="Goeker M."/>
        </authorList>
    </citation>
    <scope>NUCLEOTIDE SEQUENCE [LARGE SCALE GENOMIC DNA]</scope>
    <source>
        <strain evidence="1 2">DSM 105096</strain>
    </source>
</reference>
<organism evidence="1 2">
    <name type="scientific">Neolewinella antarctica</name>
    <dbReference type="NCBI Taxonomy" id="442734"/>
    <lineage>
        <taxon>Bacteria</taxon>
        <taxon>Pseudomonadati</taxon>
        <taxon>Bacteroidota</taxon>
        <taxon>Saprospiria</taxon>
        <taxon>Saprospirales</taxon>
        <taxon>Lewinellaceae</taxon>
        <taxon>Neolewinella</taxon>
    </lineage>
</organism>
<evidence type="ECO:0000313" key="2">
    <source>
        <dbReference type="Proteomes" id="UP000770785"/>
    </source>
</evidence>
<name>A0ABX0XID1_9BACT</name>
<evidence type="ECO:0000313" key="1">
    <source>
        <dbReference type="EMBL" id="NJC28518.1"/>
    </source>
</evidence>